<keyword evidence="2 5" id="KW-0812">Transmembrane</keyword>
<feature type="transmembrane region" description="Helical" evidence="5">
    <location>
        <begin position="31"/>
        <end position="53"/>
    </location>
</feature>
<evidence type="ECO:0000256" key="1">
    <source>
        <dbReference type="ARBA" id="ARBA00004141"/>
    </source>
</evidence>
<evidence type="ECO:0000313" key="6">
    <source>
        <dbReference type="EMBL" id="MBC8317495.1"/>
    </source>
</evidence>
<comment type="function">
    <text evidence="5">Part of the twin-arginine translocation (Tat) system that transports large folded proteins containing a characteristic twin-arginine motif in their signal peptide across membranes.</text>
</comment>
<dbReference type="Pfam" id="PF00902">
    <property type="entry name" value="TatC"/>
    <property type="match status" value="1"/>
</dbReference>
<dbReference type="AlphaFoldDB" id="A0A8J6TFC2"/>
<comment type="caution">
    <text evidence="5">Lacks conserved residue(s) required for the propagation of feature annotation.</text>
</comment>
<gene>
    <name evidence="5" type="primary">tatC</name>
    <name evidence="6" type="ORF">H8E41_06280</name>
</gene>
<evidence type="ECO:0000313" key="7">
    <source>
        <dbReference type="Proteomes" id="UP000614424"/>
    </source>
</evidence>
<protein>
    <recommendedName>
        <fullName evidence="5">Sec-independent protein translocase protein TatC</fullName>
    </recommendedName>
</protein>
<dbReference type="PRINTS" id="PR01840">
    <property type="entry name" value="TATCFAMILY"/>
</dbReference>
<evidence type="ECO:0000256" key="4">
    <source>
        <dbReference type="ARBA" id="ARBA00023136"/>
    </source>
</evidence>
<dbReference type="GO" id="GO:0043953">
    <property type="term" value="P:protein transport by the Tat complex"/>
    <property type="evidence" value="ECO:0007669"/>
    <property type="project" value="UniProtKB-UniRule"/>
</dbReference>
<keyword evidence="5" id="KW-0811">Translocation</keyword>
<comment type="subcellular location">
    <subcellularLocation>
        <location evidence="5">Cell membrane</location>
        <topology evidence="5">Multi-pass membrane protein</topology>
    </subcellularLocation>
    <subcellularLocation>
        <location evidence="1">Membrane</location>
        <topology evidence="1">Multi-pass membrane protein</topology>
    </subcellularLocation>
</comment>
<sequence length="248" mass="27874">MTTPAIDTVTTSDIPPMKRLALFILEIRKTILVLGLAIAAGTIGFYFLSPQLFHIIQGHLDQKLAFFTVAEPFLAHVKLALCITLFVLMPWIIFIFWRALSKPFSLSQKAVINFVFFTCCLFYTGSLFCYFVTLPFGVKFLLGFESQELQSVISVGKFVSFVTIFVLAFGLIFELPIFMVFSSKVGIINRQSFAQNRRYALLFISIVAALLTPTPDIINMLLMGGPLYLLYEAGIFILSFIEKKPGKC</sequence>
<comment type="caution">
    <text evidence="6">The sequence shown here is derived from an EMBL/GenBank/DDBJ whole genome shotgun (WGS) entry which is preliminary data.</text>
</comment>
<dbReference type="GO" id="GO:0009977">
    <property type="term" value="F:proton motive force dependent protein transmembrane transporter activity"/>
    <property type="evidence" value="ECO:0007669"/>
    <property type="project" value="TreeGrafter"/>
</dbReference>
<feature type="transmembrane region" description="Helical" evidence="5">
    <location>
        <begin position="199"/>
        <end position="215"/>
    </location>
</feature>
<comment type="similarity">
    <text evidence="5">Belongs to the TatC family.</text>
</comment>
<feature type="transmembrane region" description="Helical" evidence="5">
    <location>
        <begin position="158"/>
        <end position="178"/>
    </location>
</feature>
<dbReference type="PANTHER" id="PTHR30371">
    <property type="entry name" value="SEC-INDEPENDENT PROTEIN TRANSLOCASE PROTEIN TATC"/>
    <property type="match status" value="1"/>
</dbReference>
<evidence type="ECO:0000256" key="5">
    <source>
        <dbReference type="HAMAP-Rule" id="MF_00902"/>
    </source>
</evidence>
<name>A0A8J6TFC2_9BACT</name>
<keyword evidence="3 5" id="KW-1133">Transmembrane helix</keyword>
<dbReference type="EMBL" id="JACNJZ010000091">
    <property type="protein sequence ID" value="MBC8317495.1"/>
    <property type="molecule type" value="Genomic_DNA"/>
</dbReference>
<feature type="transmembrane region" description="Helical" evidence="5">
    <location>
        <begin position="73"/>
        <end position="99"/>
    </location>
</feature>
<dbReference type="PANTHER" id="PTHR30371:SF0">
    <property type="entry name" value="SEC-INDEPENDENT PROTEIN TRANSLOCASE PROTEIN TATC, CHLOROPLASTIC-RELATED"/>
    <property type="match status" value="1"/>
</dbReference>
<evidence type="ECO:0000256" key="2">
    <source>
        <dbReference type="ARBA" id="ARBA00022692"/>
    </source>
</evidence>
<evidence type="ECO:0000256" key="3">
    <source>
        <dbReference type="ARBA" id="ARBA00022989"/>
    </source>
</evidence>
<dbReference type="GO" id="GO:0065002">
    <property type="term" value="P:intracellular protein transmembrane transport"/>
    <property type="evidence" value="ECO:0007669"/>
    <property type="project" value="TreeGrafter"/>
</dbReference>
<dbReference type="HAMAP" id="MF_00902">
    <property type="entry name" value="TatC"/>
    <property type="match status" value="1"/>
</dbReference>
<keyword evidence="5" id="KW-1003">Cell membrane</keyword>
<feature type="transmembrane region" description="Helical" evidence="5">
    <location>
        <begin position="111"/>
        <end position="138"/>
    </location>
</feature>
<proteinExistence type="inferred from homology"/>
<keyword evidence="5" id="KW-0653">Protein transport</keyword>
<keyword evidence="5" id="KW-0813">Transport</keyword>
<dbReference type="Proteomes" id="UP000614424">
    <property type="component" value="Unassembled WGS sequence"/>
</dbReference>
<reference evidence="6 7" key="1">
    <citation type="submission" date="2020-08" db="EMBL/GenBank/DDBJ databases">
        <title>Bridging the membrane lipid divide: bacteria of the FCB group superphylum have the potential to synthesize archaeal ether lipids.</title>
        <authorList>
            <person name="Villanueva L."/>
            <person name="Von Meijenfeldt F.A.B."/>
            <person name="Westbye A.B."/>
            <person name="Yadav S."/>
            <person name="Hopmans E.C."/>
            <person name="Dutilh B.E."/>
            <person name="Sinninghe Damste J.S."/>
        </authorList>
    </citation>
    <scope>NUCLEOTIDE SEQUENCE [LARGE SCALE GENOMIC DNA]</scope>
    <source>
        <strain evidence="6">NIOZ-UU47</strain>
    </source>
</reference>
<accession>A0A8J6TFC2</accession>
<comment type="subunit">
    <text evidence="5">Forms a complex with TatA.</text>
</comment>
<dbReference type="GO" id="GO:0033281">
    <property type="term" value="C:TAT protein transport complex"/>
    <property type="evidence" value="ECO:0007669"/>
    <property type="project" value="UniProtKB-UniRule"/>
</dbReference>
<dbReference type="InterPro" id="IPR002033">
    <property type="entry name" value="TatC"/>
</dbReference>
<organism evidence="6 7">
    <name type="scientific">Candidatus Desulfobia pelagia</name>
    <dbReference type="NCBI Taxonomy" id="2841692"/>
    <lineage>
        <taxon>Bacteria</taxon>
        <taxon>Pseudomonadati</taxon>
        <taxon>Thermodesulfobacteriota</taxon>
        <taxon>Desulfobulbia</taxon>
        <taxon>Desulfobulbales</taxon>
        <taxon>Desulfobulbaceae</taxon>
        <taxon>Candidatus Desulfobia</taxon>
    </lineage>
</organism>
<keyword evidence="4 5" id="KW-0472">Membrane</keyword>